<dbReference type="Proteomes" id="UP000307140">
    <property type="component" value="Unassembled WGS sequence"/>
</dbReference>
<dbReference type="InterPro" id="IPR052027">
    <property type="entry name" value="PspC"/>
</dbReference>
<dbReference type="Pfam" id="PF22744">
    <property type="entry name" value="Toast-rack_PspC-Cterm"/>
    <property type="match status" value="1"/>
</dbReference>
<dbReference type="InterPro" id="IPR054321">
    <property type="entry name" value="PspC-rel_TM"/>
</dbReference>
<reference evidence="10 11" key="1">
    <citation type="submission" date="2019-05" db="EMBL/GenBank/DDBJ databases">
        <title>Polaribacter aestuariivivens sp. nov., isolated from a tidal flat.</title>
        <authorList>
            <person name="Yoon J.-H."/>
        </authorList>
    </citation>
    <scope>NUCLEOTIDE SEQUENCE [LARGE SCALE GENOMIC DNA]</scope>
    <source>
        <strain evidence="10 11">DBTF-3</strain>
    </source>
</reference>
<proteinExistence type="predicted"/>
<feature type="transmembrane region" description="Helical" evidence="6">
    <location>
        <begin position="306"/>
        <end position="332"/>
    </location>
</feature>
<dbReference type="RefSeq" id="WP_138536670.1">
    <property type="nucleotide sequence ID" value="NZ_VANR01000006.1"/>
</dbReference>
<feature type="transmembrane region" description="Helical" evidence="6">
    <location>
        <begin position="136"/>
        <end position="163"/>
    </location>
</feature>
<comment type="subcellular location">
    <subcellularLocation>
        <location evidence="1">Cell membrane</location>
        <topology evidence="1">Single-pass membrane protein</topology>
    </subcellularLocation>
</comment>
<name>A0A5S3N1W3_9FLAO</name>
<dbReference type="PANTHER" id="PTHR33885">
    <property type="entry name" value="PHAGE SHOCK PROTEIN C"/>
    <property type="match status" value="1"/>
</dbReference>
<feature type="transmembrane region" description="Helical" evidence="6">
    <location>
        <begin position="257"/>
        <end position="286"/>
    </location>
</feature>
<evidence type="ECO:0000313" key="10">
    <source>
        <dbReference type="EMBL" id="TMM29007.1"/>
    </source>
</evidence>
<dbReference type="InterPro" id="IPR007168">
    <property type="entry name" value="Phageshock_PspC_N"/>
</dbReference>
<feature type="domain" description="PspC-related transmembrane region" evidence="8">
    <location>
        <begin position="231"/>
        <end position="366"/>
    </location>
</feature>
<organism evidence="10 11">
    <name type="scientific">Polaribacter aestuariivivens</name>
    <dbReference type="NCBI Taxonomy" id="2304626"/>
    <lineage>
        <taxon>Bacteria</taxon>
        <taxon>Pseudomonadati</taxon>
        <taxon>Bacteroidota</taxon>
        <taxon>Flavobacteriia</taxon>
        <taxon>Flavobacteriales</taxon>
        <taxon>Flavobacteriaceae</taxon>
    </lineage>
</organism>
<dbReference type="AlphaFoldDB" id="A0A5S3N1W3"/>
<dbReference type="OrthoDB" id="5772680at2"/>
<keyword evidence="2" id="KW-1003">Cell membrane</keyword>
<dbReference type="Pfam" id="PF04024">
    <property type="entry name" value="PspC"/>
    <property type="match status" value="1"/>
</dbReference>
<sequence length="559" mass="63550">MNKTININLGGFFFHIDEIAYQKLKRYLESISKSLSDDPQGKNEIIADIEARISELLSEKITDARQVVNEGDIDDIIKIMGQPEDYAEAEETYNEANYSYTRNNKSSGKKLFRDGDDKFLGGVASGIAHYFDIDTIWVRLGLLALFFGAGFGVILYIILWILLPEAKTTAEKLQMEGEPVNIDNIEKKIREEFNNVSENVTVFANQASEKIKDGANEFSEKMSKTFRGKTKKNNGLQDFLNAIGNIALVLLKVIGKFIGVILVFVAAAVILSLIIGGFSIGSLEFLNFGEEMIQYPEFFYASTLPMWLLTLFLFLLLAIPFLVLFVLGLRILSSSVKQFSKTTSLTLLGIWIIALLGIVFAGLEFGATHANYGQSVAKNSLNIRQNDTLTLKVINDDNIYYAHNLRRSSRKYKVEIDDKVAVYSNNVQIDIKKSATNEAYMVIQKESRGRSRISANKTAEKIVYEYEINGNELLLDAFFISDVTNFWKDEEVNITIFLPENMTIYFDNSIHNFMYNIKNDKRIRDFDMLNRYFTMGEDILKCTDCEKEIEEDKNTEETI</sequence>
<dbReference type="GO" id="GO:0005886">
    <property type="term" value="C:plasma membrane"/>
    <property type="evidence" value="ECO:0007669"/>
    <property type="project" value="UniProtKB-SubCell"/>
</dbReference>
<evidence type="ECO:0000313" key="11">
    <source>
        <dbReference type="Proteomes" id="UP000307140"/>
    </source>
</evidence>
<evidence type="ECO:0000259" key="8">
    <source>
        <dbReference type="Pfam" id="PF22571"/>
    </source>
</evidence>
<keyword evidence="5 6" id="KW-0472">Membrane</keyword>
<dbReference type="PANTHER" id="PTHR33885:SF3">
    <property type="entry name" value="PHAGE SHOCK PROTEIN C"/>
    <property type="match status" value="1"/>
</dbReference>
<dbReference type="Pfam" id="PF22571">
    <property type="entry name" value="LiaI-LiaF-TM_PspC"/>
    <property type="match status" value="1"/>
</dbReference>
<protein>
    <submittedName>
        <fullName evidence="10">PspC domain-containing protein</fullName>
    </submittedName>
</protein>
<comment type="caution">
    <text evidence="10">The sequence shown here is derived from an EMBL/GenBank/DDBJ whole genome shotgun (WGS) entry which is preliminary data.</text>
</comment>
<dbReference type="EMBL" id="VANR01000006">
    <property type="protein sequence ID" value="TMM29007.1"/>
    <property type="molecule type" value="Genomic_DNA"/>
</dbReference>
<feature type="transmembrane region" description="Helical" evidence="6">
    <location>
        <begin position="344"/>
        <end position="363"/>
    </location>
</feature>
<keyword evidence="4 6" id="KW-1133">Transmembrane helix</keyword>
<evidence type="ECO:0000256" key="4">
    <source>
        <dbReference type="ARBA" id="ARBA00022989"/>
    </source>
</evidence>
<accession>A0A5S3N1W3</accession>
<feature type="domain" description="PspC-related ToastRack" evidence="9">
    <location>
        <begin position="418"/>
        <end position="547"/>
    </location>
</feature>
<evidence type="ECO:0000259" key="7">
    <source>
        <dbReference type="Pfam" id="PF04024"/>
    </source>
</evidence>
<gene>
    <name evidence="10" type="ORF">FDT66_11510</name>
</gene>
<keyword evidence="11" id="KW-1185">Reference proteome</keyword>
<evidence type="ECO:0000256" key="2">
    <source>
        <dbReference type="ARBA" id="ARBA00022475"/>
    </source>
</evidence>
<evidence type="ECO:0000256" key="5">
    <source>
        <dbReference type="ARBA" id="ARBA00023136"/>
    </source>
</evidence>
<evidence type="ECO:0000256" key="6">
    <source>
        <dbReference type="SAM" id="Phobius"/>
    </source>
</evidence>
<evidence type="ECO:0000259" key="9">
    <source>
        <dbReference type="Pfam" id="PF22744"/>
    </source>
</evidence>
<evidence type="ECO:0000256" key="1">
    <source>
        <dbReference type="ARBA" id="ARBA00004162"/>
    </source>
</evidence>
<dbReference type="InterPro" id="IPR054319">
    <property type="entry name" value="PspC-rel_ToastRack"/>
</dbReference>
<feature type="domain" description="Phage shock protein PspC N-terminal" evidence="7">
    <location>
        <begin position="109"/>
        <end position="166"/>
    </location>
</feature>
<evidence type="ECO:0000256" key="3">
    <source>
        <dbReference type="ARBA" id="ARBA00022692"/>
    </source>
</evidence>
<keyword evidence="3 6" id="KW-0812">Transmembrane</keyword>